<dbReference type="PANTHER" id="PTHR14155">
    <property type="entry name" value="RING FINGER DOMAIN-CONTAINING"/>
    <property type="match status" value="1"/>
</dbReference>
<accession>A0A804N800</accession>
<dbReference type="PANTHER" id="PTHR14155:SF604">
    <property type="entry name" value="RING-TYPE DOMAIN-CONTAINING PROTEIN"/>
    <property type="match status" value="1"/>
</dbReference>
<feature type="domain" description="RING-type" evidence="8">
    <location>
        <begin position="210"/>
        <end position="251"/>
    </location>
</feature>
<keyword evidence="3" id="KW-0479">Metal-binding</keyword>
<keyword evidence="5" id="KW-0862">Zinc</keyword>
<comment type="similarity">
    <text evidence="6">Belongs to the RING-type zinc finger family. ATL subfamily.</text>
</comment>
<dbReference type="AlphaFoldDB" id="A0A804N800"/>
<reference evidence="9" key="2">
    <citation type="submission" date="2019-07" db="EMBL/GenBank/DDBJ databases">
        <authorList>
            <person name="Seetharam A."/>
            <person name="Woodhouse M."/>
            <person name="Cannon E."/>
        </authorList>
    </citation>
    <scope>NUCLEOTIDE SEQUENCE [LARGE SCALE GENOMIC DNA]</scope>
    <source>
        <strain evidence="9">cv. B73</strain>
    </source>
</reference>
<evidence type="ECO:0000256" key="3">
    <source>
        <dbReference type="ARBA" id="ARBA00022723"/>
    </source>
</evidence>
<reference evidence="10" key="1">
    <citation type="submission" date="2015-12" db="EMBL/GenBank/DDBJ databases">
        <title>Update maize B73 reference genome by single molecule sequencing technologies.</title>
        <authorList>
            <consortium name="Maize Genome Sequencing Project"/>
            <person name="Ware D."/>
        </authorList>
    </citation>
    <scope>NUCLEOTIDE SEQUENCE [LARGE SCALE GENOMIC DNA]</scope>
    <source>
        <strain evidence="10">cv. B73</strain>
    </source>
</reference>
<dbReference type="Proteomes" id="UP000007305">
    <property type="component" value="Chromosome 3"/>
</dbReference>
<protein>
    <recommendedName>
        <fullName evidence="2">RING-type E3 ubiquitin transferase</fullName>
        <ecNumber evidence="2">2.3.2.27</ecNumber>
    </recommendedName>
</protein>
<dbReference type="FunFam" id="3.30.40.10:FF:001151">
    <property type="entry name" value="RING-H2 finger protein ATL3C"/>
    <property type="match status" value="1"/>
</dbReference>
<comment type="catalytic activity">
    <reaction evidence="1">
        <text>S-ubiquitinyl-[E2 ubiquitin-conjugating enzyme]-L-cysteine + [acceptor protein]-L-lysine = [E2 ubiquitin-conjugating enzyme]-L-cysteine + N(6)-ubiquitinyl-[acceptor protein]-L-lysine.</text>
        <dbReference type="EC" id="2.3.2.27"/>
    </reaction>
</comment>
<evidence type="ECO:0000256" key="2">
    <source>
        <dbReference type="ARBA" id="ARBA00012483"/>
    </source>
</evidence>
<evidence type="ECO:0000256" key="1">
    <source>
        <dbReference type="ARBA" id="ARBA00000900"/>
    </source>
</evidence>
<dbReference type="InParanoid" id="A0A804N800"/>
<evidence type="ECO:0000256" key="6">
    <source>
        <dbReference type="ARBA" id="ARBA00024209"/>
    </source>
</evidence>
<dbReference type="SMART" id="SM01197">
    <property type="entry name" value="FANCL_C"/>
    <property type="match status" value="1"/>
</dbReference>
<evidence type="ECO:0000259" key="8">
    <source>
        <dbReference type="PROSITE" id="PS50089"/>
    </source>
</evidence>
<dbReference type="PROSITE" id="PS50089">
    <property type="entry name" value="ZF_RING_2"/>
    <property type="match status" value="1"/>
</dbReference>
<dbReference type="GO" id="GO:0008270">
    <property type="term" value="F:zinc ion binding"/>
    <property type="evidence" value="ECO:0007669"/>
    <property type="project" value="UniProtKB-KW"/>
</dbReference>
<dbReference type="EC" id="2.3.2.27" evidence="2"/>
<organism evidence="9 10">
    <name type="scientific">Zea mays</name>
    <name type="common">Maize</name>
    <dbReference type="NCBI Taxonomy" id="4577"/>
    <lineage>
        <taxon>Eukaryota</taxon>
        <taxon>Viridiplantae</taxon>
        <taxon>Streptophyta</taxon>
        <taxon>Embryophyta</taxon>
        <taxon>Tracheophyta</taxon>
        <taxon>Spermatophyta</taxon>
        <taxon>Magnoliopsida</taxon>
        <taxon>Liliopsida</taxon>
        <taxon>Poales</taxon>
        <taxon>Poaceae</taxon>
        <taxon>PACMAD clade</taxon>
        <taxon>Panicoideae</taxon>
        <taxon>Andropogonodae</taxon>
        <taxon>Andropogoneae</taxon>
        <taxon>Tripsacinae</taxon>
        <taxon>Zea</taxon>
    </lineage>
</organism>
<dbReference type="GO" id="GO:0061630">
    <property type="term" value="F:ubiquitin protein ligase activity"/>
    <property type="evidence" value="ECO:0007669"/>
    <property type="project" value="UniProtKB-EC"/>
</dbReference>
<dbReference type="Gramene" id="Zm00001eb142050_T001">
    <property type="protein sequence ID" value="Zm00001eb142050_P001"/>
    <property type="gene ID" value="Zm00001eb142050"/>
</dbReference>
<dbReference type="InterPro" id="IPR053238">
    <property type="entry name" value="RING-H2_zinc_finger"/>
</dbReference>
<evidence type="ECO:0000313" key="10">
    <source>
        <dbReference type="Proteomes" id="UP000007305"/>
    </source>
</evidence>
<dbReference type="InterPro" id="IPR013083">
    <property type="entry name" value="Znf_RING/FYVE/PHD"/>
</dbReference>
<keyword evidence="10" id="KW-1185">Reference proteome</keyword>
<sequence>MGGYRRKLPQLSFNVRSTRNFLVASSSLLPGGRRMEALGTTGIGSSLTAERSIQAYATGIEFFPRQTTTSGERGFALHLRCYVTLIVNIGNGRPNRVFMYRRRDADTSCLALPDDEDGVRDVLRGLLKSTLPLQRLGLTDREWESILPQEKVSLLVDPVLRARHAAAEILLAVEMHVCHDAAQILMTTCKESSDIDGGSGAVGGDAEAECSICLVALRESEAVELSACAHAFHRHCISEWFGRKSTCPLCRDDVAKYLDPELQQYFDGDMDAHYFANFDDDALQQYLANFDDDDPALDQFYLANFDDDAM</sequence>
<evidence type="ECO:0000256" key="4">
    <source>
        <dbReference type="ARBA" id="ARBA00022771"/>
    </source>
</evidence>
<keyword evidence="4 7" id="KW-0863">Zinc-finger</keyword>
<dbReference type="EnsemblPlants" id="Zm00001eb142050_T001">
    <property type="protein sequence ID" value="Zm00001eb142050_P001"/>
    <property type="gene ID" value="Zm00001eb142050"/>
</dbReference>
<evidence type="ECO:0000256" key="5">
    <source>
        <dbReference type="ARBA" id="ARBA00022833"/>
    </source>
</evidence>
<dbReference type="Pfam" id="PF13639">
    <property type="entry name" value="zf-RING_2"/>
    <property type="match status" value="1"/>
</dbReference>
<dbReference type="InterPro" id="IPR001841">
    <property type="entry name" value="Znf_RING"/>
</dbReference>
<evidence type="ECO:0000313" key="9">
    <source>
        <dbReference type="EnsemblPlants" id="Zm00001eb142050_P001"/>
    </source>
</evidence>
<reference evidence="9" key="3">
    <citation type="submission" date="2021-05" db="UniProtKB">
        <authorList>
            <consortium name="EnsemblPlants"/>
        </authorList>
    </citation>
    <scope>IDENTIFICATION</scope>
    <source>
        <strain evidence="9">cv. B73</strain>
    </source>
</reference>
<evidence type="ECO:0000256" key="7">
    <source>
        <dbReference type="PROSITE-ProRule" id="PRU00175"/>
    </source>
</evidence>
<dbReference type="SMART" id="SM00184">
    <property type="entry name" value="RING"/>
    <property type="match status" value="1"/>
</dbReference>
<proteinExistence type="inferred from homology"/>
<dbReference type="Gene3D" id="3.30.40.10">
    <property type="entry name" value="Zinc/RING finger domain, C3HC4 (zinc finger)"/>
    <property type="match status" value="1"/>
</dbReference>
<name>A0A804N800_MAIZE</name>
<dbReference type="CDD" id="cd16454">
    <property type="entry name" value="RING-H2_PA-TM-RING"/>
    <property type="match status" value="1"/>
</dbReference>
<dbReference type="SUPFAM" id="SSF57850">
    <property type="entry name" value="RING/U-box"/>
    <property type="match status" value="1"/>
</dbReference>